<organism evidence="4 5">
    <name type="scientific">Paenibacillus dokdonensis</name>
    <dbReference type="NCBI Taxonomy" id="2567944"/>
    <lineage>
        <taxon>Bacteria</taxon>
        <taxon>Bacillati</taxon>
        <taxon>Bacillota</taxon>
        <taxon>Bacilli</taxon>
        <taxon>Bacillales</taxon>
        <taxon>Paenibacillaceae</taxon>
        <taxon>Paenibacillus</taxon>
    </lineage>
</organism>
<gene>
    <name evidence="4" type="ORF">P4H66_05240</name>
</gene>
<dbReference type="GO" id="GO:0016491">
    <property type="term" value="F:oxidoreductase activity"/>
    <property type="evidence" value="ECO:0007669"/>
    <property type="project" value="UniProtKB-KW"/>
</dbReference>
<keyword evidence="5" id="KW-1185">Reference proteome</keyword>
<sequence length="319" mass="35439">MMTGIRLSVLDLVPRIGEVSYETALQEAVVLASSAEQWGYSRYWAAEHHDLENLSCASPELLLAHIGAKTDRIRLGTGALLLPHYSPLKVAESFRLLAALYPGRIDLGIGRAPGGSAHASMALSGNFLQNVADMPKKMRALIKLLEDRYVYDEQLVQARPFPQIQPDLWMLGTNSKSAGFAAEYGTGYVFGQFMSERDGAEVLKTYRESFHPSALLDKPRLMVAIGVICAETEQEAEHLLRAAKLPGQPERNGPGEQEVRGEPQNRLIYGTPEQVRKRLALIADAYECDEFLVFTPVQDYQKRLDSYRMLASCCLGDHI</sequence>
<evidence type="ECO:0000256" key="2">
    <source>
        <dbReference type="SAM" id="MobiDB-lite"/>
    </source>
</evidence>
<dbReference type="InterPro" id="IPR011251">
    <property type="entry name" value="Luciferase-like_dom"/>
</dbReference>
<dbReference type="EC" id="1.-.-.-" evidence="4"/>
<dbReference type="Gene3D" id="3.20.20.30">
    <property type="entry name" value="Luciferase-like domain"/>
    <property type="match status" value="1"/>
</dbReference>
<comment type="caution">
    <text evidence="4">The sequence shown here is derived from an EMBL/GenBank/DDBJ whole genome shotgun (WGS) entry which is preliminary data.</text>
</comment>
<evidence type="ECO:0000256" key="1">
    <source>
        <dbReference type="ARBA" id="ARBA00007789"/>
    </source>
</evidence>
<dbReference type="Proteomes" id="UP001344632">
    <property type="component" value="Unassembled WGS sequence"/>
</dbReference>
<dbReference type="CDD" id="cd00347">
    <property type="entry name" value="Flavin_utilizing_monoxygenases"/>
    <property type="match status" value="1"/>
</dbReference>
<dbReference type="PANTHER" id="PTHR30137">
    <property type="entry name" value="LUCIFERASE-LIKE MONOOXYGENASE"/>
    <property type="match status" value="1"/>
</dbReference>
<reference evidence="4 5" key="1">
    <citation type="submission" date="2023-03" db="EMBL/GenBank/DDBJ databases">
        <title>Bacillus Genome Sequencing.</title>
        <authorList>
            <person name="Dunlap C."/>
        </authorList>
    </citation>
    <scope>NUCLEOTIDE SEQUENCE [LARGE SCALE GENOMIC DNA]</scope>
    <source>
        <strain evidence="4 5">BD-525</strain>
    </source>
</reference>
<dbReference type="EMBL" id="JARLKZ010000004">
    <property type="protein sequence ID" value="MEC0239260.1"/>
    <property type="molecule type" value="Genomic_DNA"/>
</dbReference>
<dbReference type="InterPro" id="IPR036661">
    <property type="entry name" value="Luciferase-like_sf"/>
</dbReference>
<evidence type="ECO:0000259" key="3">
    <source>
        <dbReference type="Pfam" id="PF00296"/>
    </source>
</evidence>
<dbReference type="PANTHER" id="PTHR30137:SF20">
    <property type="entry name" value="N-ACETYL-S-ALKYLCYSTEINE MONOOXYGENASE"/>
    <property type="match status" value="1"/>
</dbReference>
<feature type="domain" description="Luciferase-like" evidence="3">
    <location>
        <begin position="15"/>
        <end position="280"/>
    </location>
</feature>
<protein>
    <submittedName>
        <fullName evidence="4">MsnO8 family LLM class oxidoreductase</fullName>
        <ecNumber evidence="4">1.-.-.-</ecNumber>
    </submittedName>
</protein>
<dbReference type="InterPro" id="IPR019949">
    <property type="entry name" value="CmoO-like"/>
</dbReference>
<dbReference type="NCBIfam" id="TIGR03558">
    <property type="entry name" value="oxido_grp_1"/>
    <property type="match status" value="1"/>
</dbReference>
<evidence type="ECO:0000313" key="5">
    <source>
        <dbReference type="Proteomes" id="UP001344632"/>
    </source>
</evidence>
<dbReference type="Pfam" id="PF00296">
    <property type="entry name" value="Bac_luciferase"/>
    <property type="match status" value="1"/>
</dbReference>
<name>A0ABU6GKL4_9BACL</name>
<evidence type="ECO:0000313" key="4">
    <source>
        <dbReference type="EMBL" id="MEC0239260.1"/>
    </source>
</evidence>
<dbReference type="SUPFAM" id="SSF51679">
    <property type="entry name" value="Bacterial luciferase-like"/>
    <property type="match status" value="1"/>
</dbReference>
<proteinExistence type="predicted"/>
<accession>A0ABU6GKL4</accession>
<keyword evidence="4" id="KW-0560">Oxidoreductase</keyword>
<dbReference type="InterPro" id="IPR050766">
    <property type="entry name" value="Bact_Lucif_Oxidored"/>
</dbReference>
<comment type="similarity">
    <text evidence="1">To bacterial alkanal monooxygenase alpha and beta chains.</text>
</comment>
<feature type="region of interest" description="Disordered" evidence="2">
    <location>
        <begin position="244"/>
        <end position="266"/>
    </location>
</feature>